<dbReference type="EC" id="2.4.2.10" evidence="2 7"/>
<accession>B0VHR2</accession>
<dbReference type="Pfam" id="PF09413">
    <property type="entry name" value="DUF2007"/>
    <property type="match status" value="1"/>
</dbReference>
<feature type="binding site" evidence="7">
    <location>
        <position position="222"/>
    </location>
    <ligand>
        <name>orotate</name>
        <dbReference type="ChEBI" id="CHEBI:30839"/>
    </ligand>
</feature>
<feature type="binding site" evidence="7">
    <location>
        <position position="194"/>
    </location>
    <ligand>
        <name>orotate</name>
        <dbReference type="ChEBI" id="CHEBI:30839"/>
    </ligand>
</feature>
<dbReference type="HOGENOM" id="CLU_074878_3_0_0"/>
<dbReference type="SUPFAM" id="SSF54913">
    <property type="entry name" value="GlnB-like"/>
    <property type="match status" value="1"/>
</dbReference>
<dbReference type="Gene3D" id="3.40.50.2020">
    <property type="match status" value="1"/>
</dbReference>
<protein>
    <recommendedName>
        <fullName evidence="2 7">Orotate phosphoribosyltransferase</fullName>
        <shortName evidence="7">OPRT</shortName>
        <shortName evidence="7">OPRTase</shortName>
        <ecNumber evidence="2 7">2.4.2.10</ecNumber>
    </recommendedName>
</protein>
<dbReference type="PANTHER" id="PTHR19278">
    <property type="entry name" value="OROTATE PHOSPHORIBOSYLTRANSFERASE"/>
    <property type="match status" value="1"/>
</dbReference>
<dbReference type="OrthoDB" id="9783570at2"/>
<dbReference type="SUPFAM" id="SSF53271">
    <property type="entry name" value="PRTase-like"/>
    <property type="match status" value="1"/>
</dbReference>
<evidence type="ECO:0000256" key="4">
    <source>
        <dbReference type="ARBA" id="ARBA00022679"/>
    </source>
</evidence>
<dbReference type="AlphaFoldDB" id="B0VHR2"/>
<evidence type="ECO:0000256" key="7">
    <source>
        <dbReference type="HAMAP-Rule" id="MF_01208"/>
    </source>
</evidence>
<feature type="binding site" description="in other chain" evidence="7">
    <location>
        <begin position="190"/>
        <end position="198"/>
    </location>
    <ligand>
        <name>5-phospho-alpha-D-ribose 1-diphosphate</name>
        <dbReference type="ChEBI" id="CHEBI:58017"/>
        <note>ligand shared between dimeric partners</note>
    </ligand>
</feature>
<dbReference type="GO" id="GO:0004588">
    <property type="term" value="F:orotate phosphoribosyltransferase activity"/>
    <property type="evidence" value="ECO:0007669"/>
    <property type="project" value="UniProtKB-UniRule"/>
</dbReference>
<evidence type="ECO:0000256" key="3">
    <source>
        <dbReference type="ARBA" id="ARBA00022676"/>
    </source>
</evidence>
<evidence type="ECO:0000259" key="9">
    <source>
        <dbReference type="Pfam" id="PF09413"/>
    </source>
</evidence>
<dbReference type="InterPro" id="IPR006273">
    <property type="entry name" value="Orotate_PRibTrfase_bac"/>
</dbReference>
<dbReference type="KEGG" id="caci:CLOAM1005"/>
<comment type="catalytic activity">
    <reaction evidence="7">
        <text>orotidine 5'-phosphate + diphosphate = orotate + 5-phospho-alpha-D-ribose 1-diphosphate</text>
        <dbReference type="Rhea" id="RHEA:10380"/>
        <dbReference type="ChEBI" id="CHEBI:30839"/>
        <dbReference type="ChEBI" id="CHEBI:33019"/>
        <dbReference type="ChEBI" id="CHEBI:57538"/>
        <dbReference type="ChEBI" id="CHEBI:58017"/>
        <dbReference type="EC" id="2.4.2.10"/>
    </reaction>
</comment>
<keyword evidence="3 7" id="KW-0328">Glycosyltransferase</keyword>
<proteinExistence type="inferred from homology"/>
<dbReference type="InterPro" id="IPR023031">
    <property type="entry name" value="OPRT"/>
</dbReference>
<evidence type="ECO:0000256" key="1">
    <source>
        <dbReference type="ARBA" id="ARBA00004889"/>
    </source>
</evidence>
<keyword evidence="11" id="KW-1185">Reference proteome</keyword>
<evidence type="ECO:0000256" key="5">
    <source>
        <dbReference type="ARBA" id="ARBA00022842"/>
    </source>
</evidence>
<dbReference type="GO" id="GO:0019856">
    <property type="term" value="P:pyrimidine nucleobase biosynthetic process"/>
    <property type="evidence" value="ECO:0007669"/>
    <property type="project" value="InterPro"/>
</dbReference>
<organism evidence="10 11">
    <name type="scientific">Cloacimonas acidaminovorans (strain Evry)</name>
    <dbReference type="NCBI Taxonomy" id="459349"/>
    <lineage>
        <taxon>Bacteria</taxon>
        <taxon>Pseudomonadati</taxon>
        <taxon>Candidatus Cloacimonadota</taxon>
        <taxon>Candidatus Cloacimonadia</taxon>
        <taxon>Candidatus Cloacimonadales</taxon>
        <taxon>Candidatus Cloacimonadaceae</taxon>
        <taxon>Candidatus Cloacimonas</taxon>
    </lineage>
</organism>
<dbReference type="UniPathway" id="UPA00070">
    <property type="reaction ID" value="UER00119"/>
</dbReference>
<evidence type="ECO:0000259" key="8">
    <source>
        <dbReference type="Pfam" id="PF00156"/>
    </source>
</evidence>
<sequence length="266" mass="29689">MEDKMEEITLITIATYTNPFEAELAKGLLEDSGFHPNLLNERIMSMYASIAGDMYKIELQVPENEEKDAKELLTGLEDSDYVTRILKDEGALLEGHFQLTSGKHSNQYIEKARILQNPAAAHNLCKRLAKRLAEYEFEAIISPAYGAIALGFETAYLMGKNFVFTQRKEGEMIIRNGFDLSRMHKIVIVEDILTTGGSIQEVISCVQNKGLEVVVIGILIDRSGGNIEFPVPLESLLCLEIPAYERENCDACKQNIPLEIPGSSDK</sequence>
<keyword evidence="4 7" id="KW-0808">Transferase</keyword>
<keyword evidence="6 7" id="KW-0665">Pyrimidine biosynthesis</keyword>
<comment type="similarity">
    <text evidence="7">Belongs to the purine/pyrimidine phosphoribosyltransferase family. PyrE subfamily.</text>
</comment>
<evidence type="ECO:0000313" key="10">
    <source>
        <dbReference type="EMBL" id="CAO80877.1"/>
    </source>
</evidence>
<dbReference type="GO" id="GO:0044205">
    <property type="term" value="P:'de novo' UMP biosynthetic process"/>
    <property type="evidence" value="ECO:0007669"/>
    <property type="project" value="UniProtKB-UniRule"/>
</dbReference>
<reference evidence="10 11" key="1">
    <citation type="journal article" date="2008" name="J. Bacteriol.">
        <title>'Candidatus Cloacamonas acidaminovorans': genome sequence reconstruction provides a first glimpse of a new bacterial division.</title>
        <authorList>
            <person name="Pelletier E."/>
            <person name="Kreimeyer A."/>
            <person name="Bocs S."/>
            <person name="Rouy Z."/>
            <person name="Gyapay G."/>
            <person name="Chouari R."/>
            <person name="Riviere D."/>
            <person name="Ganesan A."/>
            <person name="Daegelen P."/>
            <person name="Sghir A."/>
            <person name="Cohen G.N."/>
            <person name="Medigue C."/>
            <person name="Weissenbach J."/>
            <person name="Le Paslier D."/>
        </authorList>
    </citation>
    <scope>NUCLEOTIDE SEQUENCE [LARGE SCALE GENOMIC DNA]</scope>
    <source>
        <strain evidence="11">Evry</strain>
    </source>
</reference>
<comment type="cofactor">
    <cofactor evidence="7">
        <name>Mg(2+)</name>
        <dbReference type="ChEBI" id="CHEBI:18420"/>
    </cofactor>
</comment>
<name>B0VHR2_CLOAI</name>
<dbReference type="GO" id="GO:0000287">
    <property type="term" value="F:magnesium ion binding"/>
    <property type="evidence" value="ECO:0007669"/>
    <property type="project" value="UniProtKB-UniRule"/>
</dbReference>
<feature type="binding site" description="in other chain" evidence="7">
    <location>
        <position position="168"/>
    </location>
    <ligand>
        <name>5-phospho-alpha-D-ribose 1-diphosphate</name>
        <dbReference type="ChEBI" id="CHEBI:58017"/>
        <note>ligand shared between dimeric partners</note>
    </ligand>
</feature>
<dbReference type="PANTHER" id="PTHR19278:SF9">
    <property type="entry name" value="URIDINE 5'-MONOPHOSPHATE SYNTHASE"/>
    <property type="match status" value="1"/>
</dbReference>
<dbReference type="InterPro" id="IPR000836">
    <property type="entry name" value="PRTase_dom"/>
</dbReference>
<feature type="domain" description="DUF2007" evidence="9">
    <location>
        <begin position="11"/>
        <end position="74"/>
    </location>
</feature>
<comment type="function">
    <text evidence="7">Catalyzes the transfer of a ribosyl phosphate group from 5-phosphoribose 1-diphosphate to orotate, leading to the formation of orotidine monophosphate (OMP).</text>
</comment>
<gene>
    <name evidence="7" type="primary">pyrE</name>
    <name evidence="10" type="ordered locus">CLOAM1005</name>
</gene>
<dbReference type="eggNOG" id="COG0461">
    <property type="taxonomic scope" value="Bacteria"/>
</dbReference>
<keyword evidence="5 7" id="KW-0460">Magnesium</keyword>
<comment type="caution">
    <text evidence="7">Lacks conserved residue(s) required for the propagation of feature annotation.</text>
</comment>
<dbReference type="EMBL" id="CU466930">
    <property type="protein sequence ID" value="CAO80877.1"/>
    <property type="molecule type" value="Genomic_DNA"/>
</dbReference>
<dbReference type="Proteomes" id="UP000002019">
    <property type="component" value="Chromosome"/>
</dbReference>
<comment type="pathway">
    <text evidence="1 7">Pyrimidine metabolism; UMP biosynthesis via de novo pathway; UMP from orotate: step 1/2.</text>
</comment>
<dbReference type="InterPro" id="IPR011322">
    <property type="entry name" value="N-reg_PII-like_a/b"/>
</dbReference>
<dbReference type="Pfam" id="PF00156">
    <property type="entry name" value="Pribosyltran"/>
    <property type="match status" value="1"/>
</dbReference>
<evidence type="ECO:0000313" key="11">
    <source>
        <dbReference type="Proteomes" id="UP000002019"/>
    </source>
</evidence>
<dbReference type="InterPro" id="IPR029057">
    <property type="entry name" value="PRTase-like"/>
</dbReference>
<evidence type="ECO:0000256" key="2">
    <source>
        <dbReference type="ARBA" id="ARBA00011971"/>
    </source>
</evidence>
<dbReference type="CDD" id="cd06223">
    <property type="entry name" value="PRTases_typeI"/>
    <property type="match status" value="1"/>
</dbReference>
<dbReference type="InterPro" id="IPR018551">
    <property type="entry name" value="DUF2007"/>
</dbReference>
<feature type="domain" description="Phosphoribosyltransferase" evidence="8">
    <location>
        <begin position="114"/>
        <end position="224"/>
    </location>
</feature>
<comment type="subunit">
    <text evidence="7">Homodimer.</text>
</comment>
<dbReference type="HAMAP" id="MF_01208">
    <property type="entry name" value="PyrE"/>
    <property type="match status" value="1"/>
</dbReference>
<dbReference type="STRING" id="459349.CLOAM1005"/>
<evidence type="ECO:0000256" key="6">
    <source>
        <dbReference type="ARBA" id="ARBA00022975"/>
    </source>
</evidence>
<dbReference type="NCBIfam" id="TIGR01367">
    <property type="entry name" value="pyrE_Therm"/>
    <property type="match status" value="1"/>
</dbReference>
<feature type="binding site" evidence="7">
    <location>
        <position position="167"/>
    </location>
    <ligand>
        <name>5-phospho-alpha-D-ribose 1-diphosphate</name>
        <dbReference type="ChEBI" id="CHEBI:58017"/>
        <note>ligand shared between dimeric partners</note>
    </ligand>
</feature>